<dbReference type="RefSeq" id="WP_341597388.1">
    <property type="nucleotide sequence ID" value="NZ_JBAKAZ010000020.1"/>
</dbReference>
<proteinExistence type="predicted"/>
<keyword evidence="1" id="KW-0812">Transmembrane</keyword>
<feature type="transmembrane region" description="Helical" evidence="1">
    <location>
        <begin position="7"/>
        <end position="40"/>
    </location>
</feature>
<comment type="caution">
    <text evidence="2">The sequence shown here is derived from an EMBL/GenBank/DDBJ whole genome shotgun (WGS) entry which is preliminary data.</text>
</comment>
<gene>
    <name evidence="2" type="ORF">V6256_07140</name>
</gene>
<organism evidence="2 3">
    <name type="scientific">Psychromonas aquatilis</name>
    <dbReference type="NCBI Taxonomy" id="2005072"/>
    <lineage>
        <taxon>Bacteria</taxon>
        <taxon>Pseudomonadati</taxon>
        <taxon>Pseudomonadota</taxon>
        <taxon>Gammaproteobacteria</taxon>
        <taxon>Alteromonadales</taxon>
        <taxon>Psychromonadaceae</taxon>
        <taxon>Psychromonas</taxon>
    </lineage>
</organism>
<keyword evidence="1" id="KW-1133">Transmembrane helix</keyword>
<dbReference type="EMBL" id="JBAKAZ010000020">
    <property type="protein sequence ID" value="MEL0629379.1"/>
    <property type="molecule type" value="Genomic_DNA"/>
</dbReference>
<sequence>MKSPIIISLVIIAIFCAIFTQGIIAATFSLIAFSLLFYFVSTQAHNSNSD</sequence>
<evidence type="ECO:0000256" key="1">
    <source>
        <dbReference type="SAM" id="Phobius"/>
    </source>
</evidence>
<reference evidence="2 3" key="1">
    <citation type="submission" date="2024-02" db="EMBL/GenBank/DDBJ databases">
        <title>Bacteria isolated from the canopy kelp, Nereocystis luetkeana.</title>
        <authorList>
            <person name="Pfister C.A."/>
            <person name="Younker I.T."/>
            <person name="Light S.H."/>
        </authorList>
    </citation>
    <scope>NUCLEOTIDE SEQUENCE [LARGE SCALE GENOMIC DNA]</scope>
    <source>
        <strain evidence="2 3">TI.1.05</strain>
    </source>
</reference>
<keyword evidence="1" id="KW-0472">Membrane</keyword>
<evidence type="ECO:0000313" key="2">
    <source>
        <dbReference type="EMBL" id="MEL0629379.1"/>
    </source>
</evidence>
<dbReference type="Proteomes" id="UP001369082">
    <property type="component" value="Unassembled WGS sequence"/>
</dbReference>
<protein>
    <submittedName>
        <fullName evidence="2">Uncharacterized protein</fullName>
    </submittedName>
</protein>
<evidence type="ECO:0000313" key="3">
    <source>
        <dbReference type="Proteomes" id="UP001369082"/>
    </source>
</evidence>
<name>A0ABU9GQ03_9GAMM</name>
<accession>A0ABU9GQ03</accession>
<keyword evidence="3" id="KW-1185">Reference proteome</keyword>